<dbReference type="GO" id="GO:0005886">
    <property type="term" value="C:plasma membrane"/>
    <property type="evidence" value="ECO:0007669"/>
    <property type="project" value="TreeGrafter"/>
</dbReference>
<feature type="transmembrane region" description="Helical" evidence="7">
    <location>
        <begin position="337"/>
        <end position="357"/>
    </location>
</feature>
<evidence type="ECO:0000256" key="4">
    <source>
        <dbReference type="ARBA" id="ARBA00022989"/>
    </source>
</evidence>
<feature type="transmembrane region" description="Helical" evidence="7">
    <location>
        <begin position="634"/>
        <end position="658"/>
    </location>
</feature>
<dbReference type="InterPro" id="IPR036259">
    <property type="entry name" value="MFS_trans_sf"/>
</dbReference>
<keyword evidence="5 7" id="KW-0472">Membrane</keyword>
<evidence type="ECO:0000313" key="10">
    <source>
        <dbReference type="Proteomes" id="UP000076744"/>
    </source>
</evidence>
<dbReference type="Proteomes" id="UP000076744">
    <property type="component" value="Unassembled WGS sequence"/>
</dbReference>
<dbReference type="InterPro" id="IPR020846">
    <property type="entry name" value="MFS_dom"/>
</dbReference>
<gene>
    <name evidence="9" type="ORF">ISF_00956</name>
</gene>
<feature type="region of interest" description="Disordered" evidence="6">
    <location>
        <begin position="130"/>
        <end position="153"/>
    </location>
</feature>
<dbReference type="GO" id="GO:0022857">
    <property type="term" value="F:transmembrane transporter activity"/>
    <property type="evidence" value="ECO:0007669"/>
    <property type="project" value="InterPro"/>
</dbReference>
<feature type="region of interest" description="Disordered" evidence="6">
    <location>
        <begin position="452"/>
        <end position="531"/>
    </location>
</feature>
<dbReference type="InterPro" id="IPR011701">
    <property type="entry name" value="MFS"/>
</dbReference>
<feature type="transmembrane region" description="Helical" evidence="7">
    <location>
        <begin position="590"/>
        <end position="614"/>
    </location>
</feature>
<feature type="compositionally biased region" description="Polar residues" evidence="6">
    <location>
        <begin position="461"/>
        <end position="493"/>
    </location>
</feature>
<dbReference type="FunFam" id="1.20.1720.10:FF:000009">
    <property type="entry name" value="MFS multidrug transporter"/>
    <property type="match status" value="1"/>
</dbReference>
<feature type="transmembrane region" description="Helical" evidence="7">
    <location>
        <begin position="278"/>
        <end position="301"/>
    </location>
</feature>
<feature type="compositionally biased region" description="Polar residues" evidence="6">
    <location>
        <begin position="501"/>
        <end position="527"/>
    </location>
</feature>
<feature type="transmembrane region" description="Helical" evidence="7">
    <location>
        <begin position="773"/>
        <end position="796"/>
    </location>
</feature>
<keyword evidence="4 7" id="KW-1133">Transmembrane helix</keyword>
<dbReference type="PANTHER" id="PTHR23502:SF4">
    <property type="entry name" value="MAJOR FACILITATOR SUPERFAMILY (MFS) PROFILE DOMAIN-CONTAINING PROTEIN-RELATED"/>
    <property type="match status" value="1"/>
</dbReference>
<dbReference type="PANTHER" id="PTHR23502">
    <property type="entry name" value="MAJOR FACILITATOR SUPERFAMILY"/>
    <property type="match status" value="1"/>
</dbReference>
<keyword evidence="3 7" id="KW-0812">Transmembrane</keyword>
<dbReference type="AlphaFoldDB" id="A0A168EP49"/>
<dbReference type="Gene3D" id="1.20.1720.10">
    <property type="entry name" value="Multidrug resistance protein D"/>
    <property type="match status" value="1"/>
</dbReference>
<dbReference type="SUPFAM" id="SSF103473">
    <property type="entry name" value="MFS general substrate transporter"/>
    <property type="match status" value="1"/>
</dbReference>
<evidence type="ECO:0000256" key="3">
    <source>
        <dbReference type="ARBA" id="ARBA00022692"/>
    </source>
</evidence>
<reference evidence="9 10" key="1">
    <citation type="journal article" date="2016" name="Genome Biol. Evol.">
        <title>Divergent and convergent evolution of fungal pathogenicity.</title>
        <authorList>
            <person name="Shang Y."/>
            <person name="Xiao G."/>
            <person name="Zheng P."/>
            <person name="Cen K."/>
            <person name="Zhan S."/>
            <person name="Wang C."/>
        </authorList>
    </citation>
    <scope>NUCLEOTIDE SEQUENCE [LARGE SCALE GENOMIC DNA]</scope>
    <source>
        <strain evidence="9 10">ARSEF 2679</strain>
    </source>
</reference>
<dbReference type="Gene3D" id="1.20.1250.20">
    <property type="entry name" value="MFS general substrate transporter like domains"/>
    <property type="match status" value="1"/>
</dbReference>
<feature type="region of interest" description="Disordered" evidence="6">
    <location>
        <begin position="1"/>
        <end position="59"/>
    </location>
</feature>
<comment type="subcellular location">
    <subcellularLocation>
        <location evidence="1">Membrane</location>
        <topology evidence="1">Multi-pass membrane protein</topology>
    </subcellularLocation>
</comment>
<protein>
    <submittedName>
        <fullName evidence="9">Major facilitator superfamily domain, general substrate transporter</fullName>
    </submittedName>
</protein>
<feature type="transmembrane region" description="Helical" evidence="7">
    <location>
        <begin position="744"/>
        <end position="767"/>
    </location>
</feature>
<dbReference type="EMBL" id="AZHB01000001">
    <property type="protein sequence ID" value="OAA74055.1"/>
    <property type="molecule type" value="Genomic_DNA"/>
</dbReference>
<dbReference type="Pfam" id="PF07690">
    <property type="entry name" value="MFS_1"/>
    <property type="match status" value="2"/>
</dbReference>
<dbReference type="RefSeq" id="XP_018709013.1">
    <property type="nucleotide sequence ID" value="XM_018844563.1"/>
</dbReference>
<evidence type="ECO:0000256" key="2">
    <source>
        <dbReference type="ARBA" id="ARBA00022448"/>
    </source>
</evidence>
<evidence type="ECO:0000259" key="8">
    <source>
        <dbReference type="PROSITE" id="PS50850"/>
    </source>
</evidence>
<keyword evidence="10" id="KW-1185">Reference proteome</keyword>
<feature type="region of interest" description="Disordered" evidence="6">
    <location>
        <begin position="385"/>
        <end position="410"/>
    </location>
</feature>
<evidence type="ECO:0000256" key="7">
    <source>
        <dbReference type="SAM" id="Phobius"/>
    </source>
</evidence>
<proteinExistence type="predicted"/>
<evidence type="ECO:0000256" key="1">
    <source>
        <dbReference type="ARBA" id="ARBA00004141"/>
    </source>
</evidence>
<feature type="transmembrane region" description="Helical" evidence="7">
    <location>
        <begin position="249"/>
        <end position="266"/>
    </location>
</feature>
<dbReference type="FunFam" id="1.20.1250.20:FF:000396">
    <property type="entry name" value="MFS general substrate transporter"/>
    <property type="match status" value="1"/>
</dbReference>
<feature type="transmembrane region" description="Helical" evidence="7">
    <location>
        <begin position="183"/>
        <end position="205"/>
    </location>
</feature>
<feature type="compositionally biased region" description="Basic and acidic residues" evidence="6">
    <location>
        <begin position="399"/>
        <end position="410"/>
    </location>
</feature>
<keyword evidence="2" id="KW-0813">Transport</keyword>
<evidence type="ECO:0000313" key="9">
    <source>
        <dbReference type="EMBL" id="OAA74055.1"/>
    </source>
</evidence>
<dbReference type="PROSITE" id="PS50850">
    <property type="entry name" value="MFS"/>
    <property type="match status" value="1"/>
</dbReference>
<accession>A0A168EP49</accession>
<feature type="transmembrane region" description="Helical" evidence="7">
    <location>
        <begin position="679"/>
        <end position="700"/>
    </location>
</feature>
<sequence>MSSSDLSMDDAKPPVPTGGWGLGRLFARHSAAPNDSDHEGGRSAPSKWSMGVLNDPDTVEVPGKKDVESVLESGHHPVAFGLLTRLLSGSVLLLAAHRNEPLGLRNINARSSHSSIPTGFPVDMPMTPGGTRFMPGTPGKSSAPAPTEERKKTTEDGVIILDPQPEDSVNDPLNWPSWRRDTALLSLGFYCMLGGGVTPLIAAGFTDVAHAYNVEVETVALTTGLYMMGLGVGSVFASPTAILFGKRPVYLASAVLFIGTSLWAGWSPSFPSLIAARVFQGIAVSPVECLPSATIAEIFFLHERAFRIGIYTLLLLGGKNLVPLVSAAIIGRFGWRWVFWIMAMIVGIAGVLLFLFVPETFWDRTPTRKPSSRPNIFRRLSSRYGAHKTPMPAPAASSERPHSPGAEDRHHNLHVGFAPEAEHHVEKCSIDGSSPIHHKDRHVGFSEASNLEKQMDGDNSAEGQQDPQPSITVSKPQQAATTSQSATDGSMVSSAAFPSMGHQNLQDSSHLQTPDVRSSIGTSSGNDYLSGKNAVDRDAITAADLSSPPKIRQYTHNLRQQPAQSFTQQLKPYHGRLNGDKWHKVLIRPFVLFAYPAVLWSSVVYACSIGWLIVISETMAIIYRNPETYNFDALQTGLVYISPFVGGILGTGVAGKISDIIVKAMARRNGGLYEPEFRLVMAIPILITTCIGLMGFGWSAQLNDHWIVPTLFFGIVSFGCSLGSTTSITFCVDSYRQYAGEALVTLNFSKNVLHGLVFSLFVSHWLADDGPKMVYIWIGIIQLILLLFTIPLFIYGKRLRMWTVRKNFMEKL</sequence>
<name>A0A168EP49_CORFA</name>
<feature type="transmembrane region" description="Helical" evidence="7">
    <location>
        <begin position="308"/>
        <end position="331"/>
    </location>
</feature>
<organism evidence="9 10">
    <name type="scientific">Cordyceps fumosorosea (strain ARSEF 2679)</name>
    <name type="common">Isaria fumosorosea</name>
    <dbReference type="NCBI Taxonomy" id="1081104"/>
    <lineage>
        <taxon>Eukaryota</taxon>
        <taxon>Fungi</taxon>
        <taxon>Dikarya</taxon>
        <taxon>Ascomycota</taxon>
        <taxon>Pezizomycotina</taxon>
        <taxon>Sordariomycetes</taxon>
        <taxon>Hypocreomycetidae</taxon>
        <taxon>Hypocreales</taxon>
        <taxon>Cordycipitaceae</taxon>
        <taxon>Cordyceps</taxon>
    </lineage>
</organism>
<dbReference type="GeneID" id="30017248"/>
<dbReference type="OrthoDB" id="4500315at2759"/>
<evidence type="ECO:0000256" key="5">
    <source>
        <dbReference type="ARBA" id="ARBA00023136"/>
    </source>
</evidence>
<comment type="caution">
    <text evidence="9">The sequence shown here is derived from an EMBL/GenBank/DDBJ whole genome shotgun (WGS) entry which is preliminary data.</text>
</comment>
<dbReference type="STRING" id="1081104.A0A168EP49"/>
<evidence type="ECO:0000256" key="6">
    <source>
        <dbReference type="SAM" id="MobiDB-lite"/>
    </source>
</evidence>
<feature type="transmembrane region" description="Helical" evidence="7">
    <location>
        <begin position="706"/>
        <end position="732"/>
    </location>
</feature>
<feature type="transmembrane region" description="Helical" evidence="7">
    <location>
        <begin position="225"/>
        <end position="244"/>
    </location>
</feature>
<feature type="domain" description="Major facilitator superfamily (MFS) profile" evidence="8">
    <location>
        <begin position="183"/>
        <end position="797"/>
    </location>
</feature>